<dbReference type="GO" id="GO:0003823">
    <property type="term" value="F:antigen binding"/>
    <property type="evidence" value="ECO:0007669"/>
    <property type="project" value="TreeGrafter"/>
</dbReference>
<dbReference type="PROSITE" id="PS51406">
    <property type="entry name" value="FIBRINOGEN_C_2"/>
    <property type="match status" value="1"/>
</dbReference>
<feature type="compositionally biased region" description="Low complexity" evidence="8">
    <location>
        <begin position="60"/>
        <end position="69"/>
    </location>
</feature>
<keyword evidence="5" id="KW-0391">Immunity</keyword>
<name>K7G175_PELSI</name>
<feature type="domain" description="Fibrinogen C-terminal" evidence="9">
    <location>
        <begin position="112"/>
        <end position="205"/>
    </location>
</feature>
<dbReference type="InterPro" id="IPR002181">
    <property type="entry name" value="Fibrinogen_a/b/g_C_dom"/>
</dbReference>
<dbReference type="Proteomes" id="UP000007267">
    <property type="component" value="Unassembled WGS sequence"/>
</dbReference>
<organism evidence="10 11">
    <name type="scientific">Pelodiscus sinensis</name>
    <name type="common">Chinese softshell turtle</name>
    <name type="synonym">Trionyx sinensis</name>
    <dbReference type="NCBI Taxonomy" id="13735"/>
    <lineage>
        <taxon>Eukaryota</taxon>
        <taxon>Metazoa</taxon>
        <taxon>Chordata</taxon>
        <taxon>Craniata</taxon>
        <taxon>Vertebrata</taxon>
        <taxon>Euteleostomi</taxon>
        <taxon>Archelosauria</taxon>
        <taxon>Testudinata</taxon>
        <taxon>Testudines</taxon>
        <taxon>Cryptodira</taxon>
        <taxon>Trionychia</taxon>
        <taxon>Trionychidae</taxon>
        <taxon>Pelodiscus</taxon>
    </lineage>
</organism>
<keyword evidence="2" id="KW-0964">Secreted</keyword>
<dbReference type="Ensembl" id="ENSPSIT00000014100.1">
    <property type="protein sequence ID" value="ENSPSIP00000014035.1"/>
    <property type="gene ID" value="ENSPSIG00000012556.1"/>
</dbReference>
<keyword evidence="11" id="KW-1185">Reference proteome</keyword>
<dbReference type="PANTHER" id="PTHR19143:SF433">
    <property type="entry name" value="FICOLIN-2"/>
    <property type="match status" value="1"/>
</dbReference>
<dbReference type="Pfam" id="PF00147">
    <property type="entry name" value="Fibrinogen_C"/>
    <property type="match status" value="1"/>
</dbReference>
<evidence type="ECO:0000256" key="4">
    <source>
        <dbReference type="ARBA" id="ARBA00022729"/>
    </source>
</evidence>
<evidence type="ECO:0000256" key="6">
    <source>
        <dbReference type="ARBA" id="ARBA00023119"/>
    </source>
</evidence>
<keyword evidence="6" id="KW-0176">Collagen</keyword>
<dbReference type="NCBIfam" id="NF040941">
    <property type="entry name" value="GGGWT_bact"/>
    <property type="match status" value="1"/>
</dbReference>
<keyword evidence="3" id="KW-0399">Innate immunity</keyword>
<dbReference type="GeneTree" id="ENSGT00940000157531"/>
<accession>K7G175</accession>
<evidence type="ECO:0000256" key="8">
    <source>
        <dbReference type="SAM" id="MobiDB-lite"/>
    </source>
</evidence>
<evidence type="ECO:0000256" key="2">
    <source>
        <dbReference type="ARBA" id="ARBA00022525"/>
    </source>
</evidence>
<evidence type="ECO:0000256" key="7">
    <source>
        <dbReference type="ARBA" id="ARBA00023180"/>
    </source>
</evidence>
<dbReference type="AlphaFoldDB" id="K7G175"/>
<dbReference type="GO" id="GO:0005581">
    <property type="term" value="C:collagen trimer"/>
    <property type="evidence" value="ECO:0007669"/>
    <property type="project" value="UniProtKB-KW"/>
</dbReference>
<dbReference type="EMBL" id="AGCU01190387">
    <property type="status" value="NOT_ANNOTATED_CDS"/>
    <property type="molecule type" value="Genomic_DNA"/>
</dbReference>
<keyword evidence="7" id="KW-0325">Glycoprotein</keyword>
<dbReference type="GO" id="GO:0005615">
    <property type="term" value="C:extracellular space"/>
    <property type="evidence" value="ECO:0007669"/>
    <property type="project" value="TreeGrafter"/>
</dbReference>
<dbReference type="SMART" id="SM00186">
    <property type="entry name" value="FBG"/>
    <property type="match status" value="1"/>
</dbReference>
<reference evidence="11" key="1">
    <citation type="submission" date="2011-10" db="EMBL/GenBank/DDBJ databases">
        <authorList>
            <consortium name="Soft-shell Turtle Genome Consortium"/>
        </authorList>
    </citation>
    <scope>NUCLEOTIDE SEQUENCE [LARGE SCALE GENOMIC DNA]</scope>
    <source>
        <strain evidence="11">Daiwa-1</strain>
    </source>
</reference>
<dbReference type="InterPro" id="IPR050373">
    <property type="entry name" value="Fibrinogen_C-term_domain"/>
</dbReference>
<dbReference type="InterPro" id="IPR014716">
    <property type="entry name" value="Fibrinogen_a/b/g_C_1"/>
</dbReference>
<dbReference type="InterPro" id="IPR008160">
    <property type="entry name" value="Collagen"/>
</dbReference>
<proteinExistence type="predicted"/>
<dbReference type="Gene3D" id="3.90.215.10">
    <property type="entry name" value="Gamma Fibrinogen, chain A, domain 1"/>
    <property type="match status" value="1"/>
</dbReference>
<reference evidence="11" key="2">
    <citation type="journal article" date="2013" name="Nat. Genet.">
        <title>The draft genomes of soft-shell turtle and green sea turtle yield insights into the development and evolution of the turtle-specific body plan.</title>
        <authorList>
            <person name="Wang Z."/>
            <person name="Pascual-Anaya J."/>
            <person name="Zadissa A."/>
            <person name="Li W."/>
            <person name="Niimura Y."/>
            <person name="Huang Z."/>
            <person name="Li C."/>
            <person name="White S."/>
            <person name="Xiong Z."/>
            <person name="Fang D."/>
            <person name="Wang B."/>
            <person name="Ming Y."/>
            <person name="Chen Y."/>
            <person name="Zheng Y."/>
            <person name="Kuraku S."/>
            <person name="Pignatelli M."/>
            <person name="Herrero J."/>
            <person name="Beal K."/>
            <person name="Nozawa M."/>
            <person name="Li Q."/>
            <person name="Wang J."/>
            <person name="Zhang H."/>
            <person name="Yu L."/>
            <person name="Shigenobu S."/>
            <person name="Wang J."/>
            <person name="Liu J."/>
            <person name="Flicek P."/>
            <person name="Searle S."/>
            <person name="Wang J."/>
            <person name="Kuratani S."/>
            <person name="Yin Y."/>
            <person name="Aken B."/>
            <person name="Zhang G."/>
            <person name="Irie N."/>
        </authorList>
    </citation>
    <scope>NUCLEOTIDE SEQUENCE [LARGE SCALE GENOMIC DNA]</scope>
    <source>
        <strain evidence="11">Daiwa-1</strain>
    </source>
</reference>
<evidence type="ECO:0000256" key="5">
    <source>
        <dbReference type="ARBA" id="ARBA00022859"/>
    </source>
</evidence>
<dbReference type="eggNOG" id="KOG2579">
    <property type="taxonomic scope" value="Eukaryota"/>
</dbReference>
<dbReference type="STRING" id="13735.ENSPSIP00000014035"/>
<dbReference type="HOGENOM" id="CLU_038628_3_3_1"/>
<reference evidence="10" key="3">
    <citation type="submission" date="2025-08" db="UniProtKB">
        <authorList>
            <consortium name="Ensembl"/>
        </authorList>
    </citation>
    <scope>IDENTIFICATION</scope>
</reference>
<dbReference type="GO" id="GO:0001867">
    <property type="term" value="P:complement activation, lectin pathway"/>
    <property type="evidence" value="ECO:0007669"/>
    <property type="project" value="TreeGrafter"/>
</dbReference>
<protein>
    <recommendedName>
        <fullName evidence="9">Fibrinogen C-terminal domain-containing protein</fullName>
    </recommendedName>
</protein>
<evidence type="ECO:0000256" key="1">
    <source>
        <dbReference type="ARBA" id="ARBA00004613"/>
    </source>
</evidence>
<dbReference type="GO" id="GO:0097367">
    <property type="term" value="F:carbohydrate derivative binding"/>
    <property type="evidence" value="ECO:0007669"/>
    <property type="project" value="TreeGrafter"/>
</dbReference>
<dbReference type="Pfam" id="PF01391">
    <property type="entry name" value="Collagen"/>
    <property type="match status" value="1"/>
</dbReference>
<comment type="subcellular location">
    <subcellularLocation>
        <location evidence="1">Secreted</location>
    </subcellularLocation>
</comment>
<dbReference type="PANTHER" id="PTHR19143">
    <property type="entry name" value="FIBRINOGEN/TENASCIN/ANGIOPOEITIN"/>
    <property type="match status" value="1"/>
</dbReference>
<evidence type="ECO:0000313" key="10">
    <source>
        <dbReference type="Ensembl" id="ENSPSIP00000014035.1"/>
    </source>
</evidence>
<feature type="region of interest" description="Disordered" evidence="8">
    <location>
        <begin position="60"/>
        <end position="96"/>
    </location>
</feature>
<evidence type="ECO:0000313" key="11">
    <source>
        <dbReference type="Proteomes" id="UP000007267"/>
    </source>
</evidence>
<evidence type="ECO:0000256" key="3">
    <source>
        <dbReference type="ARBA" id="ARBA00022588"/>
    </source>
</evidence>
<sequence>MHIPGATQSLSLDHLLYGFQFVKNLKAMVIVLSPEVKVVGLGGNEKLAILQGCPGAAGAAGPKGEPGATGMRGEKGSQGSPGKMGPPGERGLKGDIGGVGLKGDKGDIGVPGTINPGAKNCKELLARGNIMSGWYTIYPHDCNALTVLCDMDTDGGGWIVFQRRVDGSVDFFRDWNSYKKGFGSYLTEFWLGNDNIHLLTSFGNYITSIVCAFPHQVRFLPDCRVISL</sequence>
<evidence type="ECO:0000259" key="9">
    <source>
        <dbReference type="PROSITE" id="PS51406"/>
    </source>
</evidence>
<keyword evidence="4" id="KW-0732">Signal</keyword>
<dbReference type="InterPro" id="IPR036056">
    <property type="entry name" value="Fibrinogen-like_C"/>
</dbReference>
<dbReference type="SUPFAM" id="SSF56496">
    <property type="entry name" value="Fibrinogen C-terminal domain-like"/>
    <property type="match status" value="1"/>
</dbReference>
<dbReference type="GO" id="GO:0005102">
    <property type="term" value="F:signaling receptor binding"/>
    <property type="evidence" value="ECO:0007669"/>
    <property type="project" value="TreeGrafter"/>
</dbReference>
<reference evidence="10" key="4">
    <citation type="submission" date="2025-09" db="UniProtKB">
        <authorList>
            <consortium name="Ensembl"/>
        </authorList>
    </citation>
    <scope>IDENTIFICATION</scope>
</reference>